<dbReference type="EMBL" id="JAGEOJ010000044">
    <property type="protein sequence ID" value="MBO2455840.1"/>
    <property type="molecule type" value="Genomic_DNA"/>
</dbReference>
<accession>A0A939PP58</accession>
<dbReference type="InterPro" id="IPR002347">
    <property type="entry name" value="SDR_fam"/>
</dbReference>
<evidence type="ECO:0000313" key="3">
    <source>
        <dbReference type="EMBL" id="MBO2455840.1"/>
    </source>
</evidence>
<dbReference type="PANTHER" id="PTHR24321">
    <property type="entry name" value="DEHYDROGENASES, SHORT CHAIN"/>
    <property type="match status" value="1"/>
</dbReference>
<dbReference type="RefSeq" id="WP_208264080.1">
    <property type="nucleotide sequence ID" value="NZ_JAGEOJ010000044.1"/>
</dbReference>
<dbReference type="PRINTS" id="PR00081">
    <property type="entry name" value="GDHRDH"/>
</dbReference>
<proteinExistence type="inferred from homology"/>
<comment type="caution">
    <text evidence="3">The sequence shown here is derived from an EMBL/GenBank/DDBJ whole genome shotgun (WGS) entry which is preliminary data.</text>
</comment>
<reference evidence="3" key="1">
    <citation type="submission" date="2021-03" db="EMBL/GenBank/DDBJ databases">
        <authorList>
            <person name="Kanchanasin P."/>
            <person name="Saeng-In P."/>
            <person name="Phongsopitanun W."/>
            <person name="Yuki M."/>
            <person name="Kudo T."/>
            <person name="Ohkuma M."/>
            <person name="Tanasupawat S."/>
        </authorList>
    </citation>
    <scope>NUCLEOTIDE SEQUENCE</scope>
    <source>
        <strain evidence="3">GKU 128</strain>
    </source>
</reference>
<dbReference type="PANTHER" id="PTHR24321:SF8">
    <property type="entry name" value="ESTRADIOL 17-BETA-DEHYDROGENASE 8-RELATED"/>
    <property type="match status" value="1"/>
</dbReference>
<dbReference type="Proteomes" id="UP000669179">
    <property type="component" value="Unassembled WGS sequence"/>
</dbReference>
<dbReference type="Pfam" id="PF13561">
    <property type="entry name" value="adh_short_C2"/>
    <property type="match status" value="1"/>
</dbReference>
<dbReference type="CDD" id="cd05233">
    <property type="entry name" value="SDR_c"/>
    <property type="match status" value="1"/>
</dbReference>
<dbReference type="AlphaFoldDB" id="A0A939PP58"/>
<organism evidence="3 4">
    <name type="scientific">Actinomadura barringtoniae</name>
    <dbReference type="NCBI Taxonomy" id="1427535"/>
    <lineage>
        <taxon>Bacteria</taxon>
        <taxon>Bacillati</taxon>
        <taxon>Actinomycetota</taxon>
        <taxon>Actinomycetes</taxon>
        <taxon>Streptosporangiales</taxon>
        <taxon>Thermomonosporaceae</taxon>
        <taxon>Actinomadura</taxon>
    </lineage>
</organism>
<dbReference type="SUPFAM" id="SSF51735">
    <property type="entry name" value="NAD(P)-binding Rossmann-fold domains"/>
    <property type="match status" value="1"/>
</dbReference>
<sequence length="257" mass="27373">MLQGKTVIVTGVGGGLGRECVAAALREGANVIMAARTQATLDAVAAELDPSGERLAAQAADITDEAACAAVVELATEKFGSVDALIQVAAFEMAFGGLWDSQFKDWRTAYETNVIGALTLIRPVAEAMKAKGGSIVLIGSQSMFKPQLPQAGYAASKGALLSTMYYLADELGEYDIRCNMVVPSWMWGPPVQLYVDIQSQQKSITKDEALQEIVADFPLRRMTEDGEVADVAMFFASDHAKAVTGQHLLVNSGEMMS</sequence>
<evidence type="ECO:0000256" key="1">
    <source>
        <dbReference type="ARBA" id="ARBA00006484"/>
    </source>
</evidence>
<evidence type="ECO:0000256" key="2">
    <source>
        <dbReference type="ARBA" id="ARBA00023002"/>
    </source>
</evidence>
<evidence type="ECO:0000313" key="4">
    <source>
        <dbReference type="Proteomes" id="UP000669179"/>
    </source>
</evidence>
<gene>
    <name evidence="3" type="ORF">J4573_52810</name>
</gene>
<dbReference type="GO" id="GO:0016491">
    <property type="term" value="F:oxidoreductase activity"/>
    <property type="evidence" value="ECO:0007669"/>
    <property type="project" value="UniProtKB-KW"/>
</dbReference>
<keyword evidence="2" id="KW-0560">Oxidoreductase</keyword>
<dbReference type="Gene3D" id="3.40.50.720">
    <property type="entry name" value="NAD(P)-binding Rossmann-like Domain"/>
    <property type="match status" value="1"/>
</dbReference>
<name>A0A939PP58_9ACTN</name>
<dbReference type="FunFam" id="3.40.50.720:FF:000084">
    <property type="entry name" value="Short-chain dehydrogenase reductase"/>
    <property type="match status" value="1"/>
</dbReference>
<protein>
    <submittedName>
        <fullName evidence="3">SDR family oxidoreductase</fullName>
    </submittedName>
</protein>
<keyword evidence="4" id="KW-1185">Reference proteome</keyword>
<dbReference type="NCBIfam" id="NF005909">
    <property type="entry name" value="PRK07890.1"/>
    <property type="match status" value="1"/>
</dbReference>
<dbReference type="InterPro" id="IPR036291">
    <property type="entry name" value="NAD(P)-bd_dom_sf"/>
</dbReference>
<comment type="similarity">
    <text evidence="1">Belongs to the short-chain dehydrogenases/reductases (SDR) family.</text>
</comment>